<dbReference type="GO" id="GO:0006355">
    <property type="term" value="P:regulation of DNA-templated transcription"/>
    <property type="evidence" value="ECO:0007669"/>
    <property type="project" value="InterPro"/>
</dbReference>
<dbReference type="InterPro" id="IPR020472">
    <property type="entry name" value="WD40_PAC1"/>
</dbReference>
<feature type="repeat" description="WD" evidence="3">
    <location>
        <begin position="1125"/>
        <end position="1166"/>
    </location>
</feature>
<dbReference type="InterPro" id="IPR036322">
    <property type="entry name" value="WD40_repeat_dom_sf"/>
</dbReference>
<feature type="repeat" description="WD" evidence="3">
    <location>
        <begin position="690"/>
        <end position="731"/>
    </location>
</feature>
<evidence type="ECO:0000256" key="3">
    <source>
        <dbReference type="PROSITE-ProRule" id="PRU00221"/>
    </source>
</evidence>
<feature type="domain" description="HTH luxR-type" evidence="4">
    <location>
        <begin position="18"/>
        <end position="63"/>
    </location>
</feature>
<feature type="repeat" description="WD" evidence="3">
    <location>
        <begin position="606"/>
        <end position="647"/>
    </location>
</feature>
<dbReference type="PANTHER" id="PTHR19848">
    <property type="entry name" value="WD40 REPEAT PROTEIN"/>
    <property type="match status" value="1"/>
</dbReference>
<dbReference type="SUPFAM" id="SSF52540">
    <property type="entry name" value="P-loop containing nucleoside triphosphate hydrolases"/>
    <property type="match status" value="1"/>
</dbReference>
<feature type="repeat" description="WD" evidence="3">
    <location>
        <begin position="1026"/>
        <end position="1067"/>
    </location>
</feature>
<dbReference type="PROSITE" id="PS50082">
    <property type="entry name" value="WD_REPEATS_2"/>
    <property type="match status" value="14"/>
</dbReference>
<protein>
    <submittedName>
        <fullName evidence="6">Uncharacterized protein</fullName>
    </submittedName>
</protein>
<dbReference type="InterPro" id="IPR036388">
    <property type="entry name" value="WH-like_DNA-bd_sf"/>
</dbReference>
<feature type="domain" description="NB-ARC" evidence="5">
    <location>
        <begin position="112"/>
        <end position="214"/>
    </location>
</feature>
<dbReference type="InterPro" id="IPR019775">
    <property type="entry name" value="WD40_repeat_CS"/>
</dbReference>
<dbReference type="GO" id="GO:0043531">
    <property type="term" value="F:ADP binding"/>
    <property type="evidence" value="ECO:0007669"/>
    <property type="project" value="InterPro"/>
</dbReference>
<feature type="repeat" description="WD" evidence="3">
    <location>
        <begin position="564"/>
        <end position="605"/>
    </location>
</feature>
<dbReference type="InterPro" id="IPR027417">
    <property type="entry name" value="P-loop_NTPase"/>
</dbReference>
<dbReference type="EMBL" id="VJXY01000013">
    <property type="protein sequence ID" value="MBD6616832.1"/>
    <property type="molecule type" value="Genomic_DNA"/>
</dbReference>
<comment type="caution">
    <text evidence="6">The sequence shown here is derived from an EMBL/GenBank/DDBJ whole genome shotgun (WGS) entry which is preliminary data.</text>
</comment>
<dbReference type="PROSITE" id="PS00678">
    <property type="entry name" value="WD_REPEATS_1"/>
    <property type="match status" value="11"/>
</dbReference>
<dbReference type="InterPro" id="IPR002182">
    <property type="entry name" value="NB-ARC"/>
</dbReference>
<evidence type="ECO:0000313" key="7">
    <source>
        <dbReference type="Proteomes" id="UP001165986"/>
    </source>
</evidence>
<dbReference type="PANTHER" id="PTHR19848:SF8">
    <property type="entry name" value="F-BOX AND WD REPEAT DOMAIN CONTAINING 7"/>
    <property type="match status" value="1"/>
</dbReference>
<dbReference type="InterPro" id="IPR001680">
    <property type="entry name" value="WD40_rpt"/>
</dbReference>
<dbReference type="Gene3D" id="3.40.50.300">
    <property type="entry name" value="P-loop containing nucleotide triphosphate hydrolases"/>
    <property type="match status" value="1"/>
</dbReference>
<dbReference type="GO" id="GO:0005829">
    <property type="term" value="C:cytosol"/>
    <property type="evidence" value="ECO:0007669"/>
    <property type="project" value="UniProtKB-ARBA"/>
</dbReference>
<feature type="repeat" description="WD" evidence="3">
    <location>
        <begin position="1072"/>
        <end position="1124"/>
    </location>
</feature>
<evidence type="ECO:0000313" key="6">
    <source>
        <dbReference type="EMBL" id="MBD6616832.1"/>
    </source>
</evidence>
<dbReference type="Gene3D" id="2.130.10.10">
    <property type="entry name" value="YVTN repeat-like/Quinoprotein amine dehydrogenase"/>
    <property type="match status" value="6"/>
</dbReference>
<dbReference type="GO" id="GO:0003677">
    <property type="term" value="F:DNA binding"/>
    <property type="evidence" value="ECO:0007669"/>
    <property type="project" value="InterPro"/>
</dbReference>
<dbReference type="RefSeq" id="WP_191758076.1">
    <property type="nucleotide sequence ID" value="NZ_VJXY01000013.1"/>
</dbReference>
<keyword evidence="1 3" id="KW-0853">WD repeat</keyword>
<sequence>MSEIPEDFLLALAQEHCLSSSELEVLLYAVQDKSPNAIAIELGISAEAVRKRLSEVYKKFQVSGGGPGKLTKLQQVIENAYQASSQTIKPIATKRQDWGEAPSILSVFCGREAELSKLKQWIVKDNCRLVALLGMGGIGKTTLSVKLADEVQENFEYFIWRTLRNAPPIQEMLANLIRFLSDERETNLPETVNGRVTLLIKYLRERRCLLMLDNAETILQASLQEARVGYYKEGYEGYGQLLRRVGEEPHQSCLVITSREKPNEFAPLEGEASPVRTMSVAGVGETEGQEILKDKSLFGSQQNWAKLIDNYSGNPLALKLVSETIRELFGGDIAAFLDEGEIIFGDTRNLLDQQFERASEFEKEIIYWLAIKREPVSLEELLDDIVRPLSKRELLEALKSLRRRCLIDKALPTLIEKSVALFTLQPVVMEYITESIIEQVCQEITTGKIALFMSHGLMGATVKDYVRDIQIRLILKPILERLLSLFLSKTNIEDKLTQILEPLRDKFVIKPGYAGSNVLHLLCQLQTDLTGYDFSHLTVRQTYLQNVNLHQVSFAYSNLTRSVFAKNFATVLSVTFSRNGQLLATGDANGEIRLWRVINGQQLLLYQGHNNKVWSIAFNASGTTLVSASEDQTLKIWDVQTGECLKTLLGHTDRIWSVAFSPQDHTIASASEDQTVKIWNVQSGECLKTLSGHINGVRSVDYSPDGTTLISGSKDQTVKIWDVQSGECLKTLLGHTDRIWSVAFSPQGHTIASASDDQTVKLWDVDTGECLKTLLGHTNWVWSVDYSPQGDIIVSGSDDQTVRLWDVNTGKCLKTLPGHTDRIWSVAFSPQGRTIASTSDDQTVKLWDADTGRCLKTLKGYTNWVWCVAFSPNDPILASANDDYTVRLWDINTGKCLKTLQGHTNGVRSVAFSPDGQILASASDDQTIKLWNAKTGICLHTLKGHTNWVWSIGFSPNGQILASASDDQTVKLWDVNTGKCFKTLSEDINRIWFVAFSPKGDILAGASEDHTVKLWKVSTGESLKPLQGHTNWVRSVAFSPRGNILASASEDGTVRLWKANNDQHLEPLQPPLKAHTDKVRAIAFSPRSYATTNESEQPSYILASAGDDNTVKIWDVTTGQCLQSLQGHTKRIWSVVFSPDGQFLASGGEDETVRIWNADTGECLKIFSNPKPYKDMDITGSIGLTTAQKVTLKALGAVEDI</sequence>
<gene>
    <name evidence="6" type="ORF">FNW02_13580</name>
</gene>
<dbReference type="PROSITE" id="PS50294">
    <property type="entry name" value="WD_REPEATS_REGION"/>
    <property type="match status" value="14"/>
</dbReference>
<dbReference type="AlphaFoldDB" id="A0AA40VRH0"/>
<dbReference type="Pfam" id="PF00196">
    <property type="entry name" value="GerE"/>
    <property type="match status" value="1"/>
</dbReference>
<dbReference type="SUPFAM" id="SSF50978">
    <property type="entry name" value="WD40 repeat-like"/>
    <property type="match status" value="3"/>
</dbReference>
<feature type="repeat" description="WD" evidence="3">
    <location>
        <begin position="816"/>
        <end position="857"/>
    </location>
</feature>
<feature type="repeat" description="WD" evidence="3">
    <location>
        <begin position="648"/>
        <end position="689"/>
    </location>
</feature>
<keyword evidence="7" id="KW-1185">Reference proteome</keyword>
<dbReference type="InterPro" id="IPR016032">
    <property type="entry name" value="Sig_transdc_resp-reg_C-effctor"/>
</dbReference>
<dbReference type="Pfam" id="PF00931">
    <property type="entry name" value="NB-ARC"/>
    <property type="match status" value="1"/>
</dbReference>
<dbReference type="Pfam" id="PF25173">
    <property type="entry name" value="Beta-prop_WDR3_1st"/>
    <property type="match status" value="1"/>
</dbReference>
<evidence type="ECO:0000259" key="5">
    <source>
        <dbReference type="Pfam" id="PF00931"/>
    </source>
</evidence>
<keyword evidence="2" id="KW-0677">Repeat</keyword>
<dbReference type="InterPro" id="IPR015943">
    <property type="entry name" value="WD40/YVTN_repeat-like_dom_sf"/>
</dbReference>
<dbReference type="CDD" id="cd00200">
    <property type="entry name" value="WD40"/>
    <property type="match status" value="2"/>
</dbReference>
<feature type="repeat" description="WD" evidence="3">
    <location>
        <begin position="858"/>
        <end position="899"/>
    </location>
</feature>
<feature type="repeat" description="WD" evidence="3">
    <location>
        <begin position="774"/>
        <end position="815"/>
    </location>
</feature>
<dbReference type="PRINTS" id="PR00364">
    <property type="entry name" value="DISEASERSIST"/>
</dbReference>
<reference evidence="6" key="1">
    <citation type="submission" date="2019-07" db="EMBL/GenBank/DDBJ databases">
        <title>Toxilogical consequences of a new and cryptic species of cyanobacteria (Komarekiella delphini-convector) recovered from the epidermis of a bottlenose dolphin and 1500 ft. in the air.</title>
        <authorList>
            <person name="Brown A.O."/>
            <person name="Dvorak P."/>
            <person name="Villanueva C.D."/>
            <person name="Foss A.J."/>
            <person name="Garvey A.D."/>
            <person name="Gibson Q.A."/>
            <person name="Johansen J.R."/>
            <person name="Casamatta D.A."/>
        </authorList>
    </citation>
    <scope>NUCLEOTIDE SEQUENCE</scope>
    <source>
        <strain evidence="6">SJRDD-AB1</strain>
    </source>
</reference>
<proteinExistence type="predicted"/>
<dbReference type="Pfam" id="PF00400">
    <property type="entry name" value="WD40"/>
    <property type="match status" value="10"/>
</dbReference>
<dbReference type="Proteomes" id="UP001165986">
    <property type="component" value="Unassembled WGS sequence"/>
</dbReference>
<dbReference type="InterPro" id="IPR000792">
    <property type="entry name" value="Tscrpt_reg_LuxR_C"/>
</dbReference>
<accession>A0AA40VRH0</accession>
<feature type="repeat" description="WD" evidence="3">
    <location>
        <begin position="900"/>
        <end position="941"/>
    </location>
</feature>
<feature type="repeat" description="WD" evidence="3">
    <location>
        <begin position="984"/>
        <end position="1025"/>
    </location>
</feature>
<evidence type="ECO:0000256" key="2">
    <source>
        <dbReference type="ARBA" id="ARBA00022737"/>
    </source>
</evidence>
<organism evidence="6 7">
    <name type="scientific">Komarekiella delphini-convector SJRDD-AB1</name>
    <dbReference type="NCBI Taxonomy" id="2593771"/>
    <lineage>
        <taxon>Bacteria</taxon>
        <taxon>Bacillati</taxon>
        <taxon>Cyanobacteriota</taxon>
        <taxon>Cyanophyceae</taxon>
        <taxon>Nostocales</taxon>
        <taxon>Nostocaceae</taxon>
        <taxon>Komarekiella</taxon>
        <taxon>Komarekiella delphini-convector</taxon>
    </lineage>
</organism>
<dbReference type="SUPFAM" id="SSF46894">
    <property type="entry name" value="C-terminal effector domain of the bipartite response regulators"/>
    <property type="match status" value="1"/>
</dbReference>
<name>A0AA40VRH0_9NOST</name>
<evidence type="ECO:0000259" key="4">
    <source>
        <dbReference type="Pfam" id="PF00196"/>
    </source>
</evidence>
<dbReference type="Gene3D" id="1.10.10.10">
    <property type="entry name" value="Winged helix-like DNA-binding domain superfamily/Winged helix DNA-binding domain"/>
    <property type="match status" value="1"/>
</dbReference>
<dbReference type="SMART" id="SM00320">
    <property type="entry name" value="WD40"/>
    <property type="match status" value="14"/>
</dbReference>
<evidence type="ECO:0000256" key="1">
    <source>
        <dbReference type="ARBA" id="ARBA00022574"/>
    </source>
</evidence>
<dbReference type="PRINTS" id="PR00320">
    <property type="entry name" value="GPROTEINBRPT"/>
</dbReference>
<feature type="repeat" description="WD" evidence="3">
    <location>
        <begin position="732"/>
        <end position="773"/>
    </location>
</feature>
<feature type="repeat" description="WD" evidence="3">
    <location>
        <begin position="942"/>
        <end position="983"/>
    </location>
</feature>